<evidence type="ECO:0000313" key="2">
    <source>
        <dbReference type="EMBL" id="QUO40975.1"/>
    </source>
</evidence>
<keyword evidence="4" id="KW-1185">Reference proteome</keyword>
<dbReference type="KEGG" id="bcop:JD108_18825"/>
<dbReference type="Proteomes" id="UP000677234">
    <property type="component" value="Chromosome"/>
</dbReference>
<organism evidence="1 3">
    <name type="scientific">Brevibacillus composti</name>
    <dbReference type="NCBI Taxonomy" id="2796470"/>
    <lineage>
        <taxon>Bacteria</taxon>
        <taxon>Bacillati</taxon>
        <taxon>Bacillota</taxon>
        <taxon>Bacilli</taxon>
        <taxon>Bacillales</taxon>
        <taxon>Paenibacillaceae</taxon>
        <taxon>Brevibacillus</taxon>
    </lineage>
</organism>
<accession>A0A7T5JND2</accession>
<reference evidence="1 3" key="1">
    <citation type="submission" date="2020-12" db="EMBL/GenBank/DDBJ databases">
        <title>strain FJAT-54423T represents a novel species of the genus Brevibacillus.</title>
        <authorList>
            <person name="Tang R."/>
        </authorList>
    </citation>
    <scope>NUCLEOTIDE SEQUENCE [LARGE SCALE GENOMIC DNA]</scope>
    <source>
        <strain evidence="1 3">FJAT-54423</strain>
    </source>
</reference>
<sequence length="91" mass="10292">MDGDHRFRLDHNDLYPPNQSWMVAAFLSNQAVIGCKGQQGVFGEYEYIIAIPIAKTYVASFHIVTRLQIAEGDYDPLLEQFTVTNKALLDT</sequence>
<protein>
    <submittedName>
        <fullName evidence="1">Uncharacterized protein</fullName>
    </submittedName>
</protein>
<dbReference type="Proteomes" id="UP000595847">
    <property type="component" value="Chromosome"/>
</dbReference>
<reference evidence="2" key="2">
    <citation type="submission" date="2021-04" db="EMBL/GenBank/DDBJ databases">
        <title>Brevibacillus composti FJAT-54423, complete genome.</title>
        <authorList>
            <person name="Tang R."/>
        </authorList>
    </citation>
    <scope>NUCLEOTIDE SEQUENCE</scope>
    <source>
        <strain evidence="2">FJAT-54424</strain>
    </source>
</reference>
<dbReference type="EMBL" id="CP073708">
    <property type="protein sequence ID" value="QUO40975.1"/>
    <property type="molecule type" value="Genomic_DNA"/>
</dbReference>
<gene>
    <name evidence="1" type="ORF">JD108_18825</name>
    <name evidence="2" type="ORF">KDJ56_18765</name>
</gene>
<dbReference type="EMBL" id="CP066308">
    <property type="protein sequence ID" value="QQE73890.1"/>
    <property type="molecule type" value="Genomic_DNA"/>
</dbReference>
<dbReference type="PROSITE" id="PS51257">
    <property type="entry name" value="PROKAR_LIPOPROTEIN"/>
    <property type="match status" value="1"/>
</dbReference>
<evidence type="ECO:0000313" key="1">
    <source>
        <dbReference type="EMBL" id="QQE73890.1"/>
    </source>
</evidence>
<evidence type="ECO:0000313" key="3">
    <source>
        <dbReference type="Proteomes" id="UP000595847"/>
    </source>
</evidence>
<name>A0A7T5JND2_9BACL</name>
<proteinExistence type="predicted"/>
<dbReference type="AlphaFoldDB" id="A0A7T5JND2"/>
<evidence type="ECO:0000313" key="4">
    <source>
        <dbReference type="Proteomes" id="UP000677234"/>
    </source>
</evidence>